<dbReference type="GO" id="GO:0005737">
    <property type="term" value="C:cytoplasm"/>
    <property type="evidence" value="ECO:0007669"/>
    <property type="project" value="UniProtKB-SubCell"/>
</dbReference>
<keyword evidence="9 14" id="KW-0012">Acyltransferase</keyword>
<name>A0A5M9HXG4_9FIRM</name>
<evidence type="ECO:0000313" key="17">
    <source>
        <dbReference type="EMBL" id="KAA8501337.1"/>
    </source>
</evidence>
<evidence type="ECO:0000256" key="4">
    <source>
        <dbReference type="ARBA" id="ARBA00022679"/>
    </source>
</evidence>
<evidence type="ECO:0000256" key="14">
    <source>
        <dbReference type="HAMAP-Rule" id="MF_01815"/>
    </source>
</evidence>
<keyword evidence="4 14" id="KW-0808">Transferase</keyword>
<evidence type="ECO:0000256" key="3">
    <source>
        <dbReference type="ARBA" id="ARBA00022516"/>
    </source>
</evidence>
<keyword evidence="3 14" id="KW-0444">Lipid biosynthesis</keyword>
<keyword evidence="5 14" id="KW-0276">Fatty acid metabolism</keyword>
<comment type="catalytic activity">
    <reaction evidence="11">
        <text>(2S)-2-methylbutanoyl-CoA + malonyl-[ACP] + H(+) = (4S)-4-methyl-3-oxohexanoyl-[ACP] + CO2 + CoA</text>
        <dbReference type="Rhea" id="RHEA:42276"/>
        <dbReference type="Rhea" id="RHEA-COMP:9623"/>
        <dbReference type="Rhea" id="RHEA-COMP:17148"/>
        <dbReference type="ChEBI" id="CHEBI:15378"/>
        <dbReference type="ChEBI" id="CHEBI:16526"/>
        <dbReference type="ChEBI" id="CHEBI:57287"/>
        <dbReference type="ChEBI" id="CHEBI:78449"/>
        <dbReference type="ChEBI" id="CHEBI:88166"/>
        <dbReference type="ChEBI" id="CHEBI:167462"/>
        <dbReference type="EC" id="2.3.1.300"/>
    </reaction>
    <physiologicalReaction direction="left-to-right" evidence="11">
        <dbReference type="Rhea" id="RHEA:42277"/>
    </physiologicalReaction>
</comment>
<evidence type="ECO:0000256" key="2">
    <source>
        <dbReference type="ARBA" id="ARBA00008642"/>
    </source>
</evidence>
<dbReference type="Gene3D" id="3.40.47.10">
    <property type="match status" value="1"/>
</dbReference>
<dbReference type="OrthoDB" id="9815506at2"/>
<dbReference type="CDD" id="cd00830">
    <property type="entry name" value="KAS_III"/>
    <property type="match status" value="1"/>
</dbReference>
<evidence type="ECO:0000256" key="9">
    <source>
        <dbReference type="ARBA" id="ARBA00023315"/>
    </source>
</evidence>
<dbReference type="Proteomes" id="UP000322025">
    <property type="component" value="Unassembled WGS sequence"/>
</dbReference>
<dbReference type="Pfam" id="PF08541">
    <property type="entry name" value="ACP_syn_III_C"/>
    <property type="match status" value="1"/>
</dbReference>
<feature type="active site" evidence="14">
    <location>
        <position position="280"/>
    </location>
</feature>
<comment type="subunit">
    <text evidence="14">Homodimer.</text>
</comment>
<dbReference type="FunFam" id="3.40.47.10:FF:000004">
    <property type="entry name" value="3-oxoacyl-[acyl-carrier-protein] synthase 3"/>
    <property type="match status" value="1"/>
</dbReference>
<dbReference type="AlphaFoldDB" id="A0A5M9HXG4"/>
<feature type="active site" evidence="14">
    <location>
        <position position="250"/>
    </location>
</feature>
<comment type="catalytic activity">
    <reaction evidence="10">
        <text>malonyl-[ACP] + acetyl-CoA + H(+) = 3-oxobutanoyl-[ACP] + CO2 + CoA</text>
        <dbReference type="Rhea" id="RHEA:12080"/>
        <dbReference type="Rhea" id="RHEA-COMP:9623"/>
        <dbReference type="Rhea" id="RHEA-COMP:9625"/>
        <dbReference type="ChEBI" id="CHEBI:15378"/>
        <dbReference type="ChEBI" id="CHEBI:16526"/>
        <dbReference type="ChEBI" id="CHEBI:57287"/>
        <dbReference type="ChEBI" id="CHEBI:57288"/>
        <dbReference type="ChEBI" id="CHEBI:78449"/>
        <dbReference type="ChEBI" id="CHEBI:78450"/>
        <dbReference type="EC" id="2.3.1.180"/>
    </reaction>
    <physiologicalReaction direction="left-to-right" evidence="10">
        <dbReference type="Rhea" id="RHEA:12081"/>
    </physiologicalReaction>
</comment>
<keyword evidence="6 14" id="KW-0443">Lipid metabolism</keyword>
<feature type="domain" description="Beta-ketoacyl-[acyl-carrier-protein] synthase III C-terminal" evidence="15">
    <location>
        <begin position="234"/>
        <end position="323"/>
    </location>
</feature>
<keyword evidence="8 14" id="KW-0511">Multifunctional enzyme</keyword>
<comment type="catalytic activity">
    <reaction evidence="12">
        <text>2-methylpropanoyl-CoA + malonyl-[ACP] + H(+) = 4-methyl-3-oxopentanoyl-[ACP] + CO2 + CoA</text>
        <dbReference type="Rhea" id="RHEA:42268"/>
        <dbReference type="Rhea" id="RHEA-COMP:9623"/>
        <dbReference type="Rhea" id="RHEA-COMP:9940"/>
        <dbReference type="ChEBI" id="CHEBI:15378"/>
        <dbReference type="ChEBI" id="CHEBI:16526"/>
        <dbReference type="ChEBI" id="CHEBI:57287"/>
        <dbReference type="ChEBI" id="CHEBI:57338"/>
        <dbReference type="ChEBI" id="CHEBI:78449"/>
        <dbReference type="ChEBI" id="CHEBI:78820"/>
        <dbReference type="EC" id="2.3.1.300"/>
    </reaction>
    <physiologicalReaction direction="left-to-right" evidence="12">
        <dbReference type="Rhea" id="RHEA:42269"/>
    </physiologicalReaction>
</comment>
<comment type="pathway">
    <text evidence="1 14">Lipid metabolism; fatty acid biosynthesis.</text>
</comment>
<evidence type="ECO:0000256" key="6">
    <source>
        <dbReference type="ARBA" id="ARBA00023098"/>
    </source>
</evidence>
<dbReference type="HAMAP" id="MF_01815">
    <property type="entry name" value="FabH"/>
    <property type="match status" value="1"/>
</dbReference>
<comment type="similarity">
    <text evidence="2 14">Belongs to the thiolase-like superfamily. FabH family.</text>
</comment>
<evidence type="ECO:0000256" key="8">
    <source>
        <dbReference type="ARBA" id="ARBA00023268"/>
    </source>
</evidence>
<evidence type="ECO:0000256" key="10">
    <source>
        <dbReference type="ARBA" id="ARBA00051096"/>
    </source>
</evidence>
<dbReference type="InterPro" id="IPR016039">
    <property type="entry name" value="Thiolase-like"/>
</dbReference>
<evidence type="ECO:0000256" key="13">
    <source>
        <dbReference type="ARBA" id="ARBA00052985"/>
    </source>
</evidence>
<evidence type="ECO:0000256" key="11">
    <source>
        <dbReference type="ARBA" id="ARBA00052407"/>
    </source>
</evidence>
<feature type="region of interest" description="ACP-binding" evidence="14">
    <location>
        <begin position="251"/>
        <end position="255"/>
    </location>
</feature>
<dbReference type="PANTHER" id="PTHR43091:SF1">
    <property type="entry name" value="BETA-KETOACYL-[ACYL-CARRIER-PROTEIN] SYNTHASE III, CHLOROPLASTIC"/>
    <property type="match status" value="1"/>
</dbReference>
<evidence type="ECO:0000259" key="16">
    <source>
        <dbReference type="Pfam" id="PF08545"/>
    </source>
</evidence>
<keyword evidence="7 14" id="KW-0275">Fatty acid biosynthesis</keyword>
<comment type="domain">
    <text evidence="14">The last Arg residue of the ACP-binding site is essential for the weak association between ACP/AcpP and FabH.</text>
</comment>
<dbReference type="UniPathway" id="UPA00094"/>
<dbReference type="InterPro" id="IPR013751">
    <property type="entry name" value="ACP_syn_III_N"/>
</dbReference>
<evidence type="ECO:0000256" key="12">
    <source>
        <dbReference type="ARBA" id="ARBA00052467"/>
    </source>
</evidence>
<dbReference type="EMBL" id="VMSO01000009">
    <property type="protein sequence ID" value="KAA8501337.1"/>
    <property type="molecule type" value="Genomic_DNA"/>
</dbReference>
<organism evidence="17 18">
    <name type="scientific">Mediterraneibacter catenae</name>
    <dbReference type="NCBI Taxonomy" id="2594882"/>
    <lineage>
        <taxon>Bacteria</taxon>
        <taxon>Bacillati</taxon>
        <taxon>Bacillota</taxon>
        <taxon>Clostridia</taxon>
        <taxon>Lachnospirales</taxon>
        <taxon>Lachnospiraceae</taxon>
        <taxon>Mediterraneibacter</taxon>
    </lineage>
</organism>
<comment type="catalytic activity">
    <reaction evidence="13">
        <text>3-methylbutanoyl-CoA + malonyl-[ACP] + H(+) = 5-methyl-3-oxohexanoyl-[ACP] + CO2 + CoA</text>
        <dbReference type="Rhea" id="RHEA:42272"/>
        <dbReference type="Rhea" id="RHEA-COMP:9623"/>
        <dbReference type="Rhea" id="RHEA-COMP:9941"/>
        <dbReference type="ChEBI" id="CHEBI:15378"/>
        <dbReference type="ChEBI" id="CHEBI:16526"/>
        <dbReference type="ChEBI" id="CHEBI:57287"/>
        <dbReference type="ChEBI" id="CHEBI:57345"/>
        <dbReference type="ChEBI" id="CHEBI:78449"/>
        <dbReference type="ChEBI" id="CHEBI:78822"/>
        <dbReference type="EC" id="2.3.1.300"/>
    </reaction>
    <physiologicalReaction direction="left-to-right" evidence="13">
        <dbReference type="Rhea" id="RHEA:42273"/>
    </physiologicalReaction>
</comment>
<sequence length="323" mass="35222">MVGKICGTGSYVPPHVMDNDDLSKIVDTNDEWIRERTGIGKRHIIGEETTSYMAGQAALRAVEQSGIDPEEIDMILVATSSSETVFPCAACEVQKMIGASRAVGYDLNAACTGFVLAFNTAQAYISAGLCRTVMVIGADSMSNMIDWTDRSTCILFGDGAGAALLRAEEGSPVHMAAHSDGVKGPALTGLSRHRKNWEKELEPGAVKESYIHMDGQGVFKFAVRKVPEIIEEVLEESGKSLDEIDYFVLHQANRRIIEAVAKRLKTDISKFPMNLEEYANTSAATVPILIDEMNRKGMFRKGQKIMMAGFGAGLTWAASLFEW</sequence>
<accession>A0A5M9HXG4</accession>
<dbReference type="GO" id="GO:0006633">
    <property type="term" value="P:fatty acid biosynthetic process"/>
    <property type="evidence" value="ECO:0007669"/>
    <property type="project" value="UniProtKB-UniRule"/>
</dbReference>
<dbReference type="SUPFAM" id="SSF53901">
    <property type="entry name" value="Thiolase-like"/>
    <property type="match status" value="1"/>
</dbReference>
<comment type="caution">
    <text evidence="17">The sequence shown here is derived from an EMBL/GenBank/DDBJ whole genome shotgun (WGS) entry which is preliminary data.</text>
</comment>
<dbReference type="PANTHER" id="PTHR43091">
    <property type="entry name" value="3-OXOACYL-[ACYL-CARRIER-PROTEIN] SYNTHASE"/>
    <property type="match status" value="1"/>
</dbReference>
<evidence type="ECO:0000256" key="5">
    <source>
        <dbReference type="ARBA" id="ARBA00022832"/>
    </source>
</evidence>
<comment type="subcellular location">
    <subcellularLocation>
        <location evidence="14">Cytoplasm</location>
    </subcellularLocation>
</comment>
<dbReference type="NCBIfam" id="NF006829">
    <property type="entry name" value="PRK09352.1"/>
    <property type="match status" value="1"/>
</dbReference>
<dbReference type="InterPro" id="IPR004655">
    <property type="entry name" value="FabH"/>
</dbReference>
<evidence type="ECO:0000256" key="1">
    <source>
        <dbReference type="ARBA" id="ARBA00005194"/>
    </source>
</evidence>
<comment type="function">
    <text evidence="14">Catalyzes the condensation reaction of fatty acid synthesis by the addition to an acyl acceptor of two carbons from malonyl-ACP. Catalyzes the first condensation reaction which initiates fatty acid synthesis and may therefore play a role in governing the total rate of fatty acid production. Possesses both acetoacetyl-ACP synthase and acetyl transacylase activities. Its substrate specificity determines the biosynthesis of branched-chain and/or straight-chain of fatty acids.</text>
</comment>
<dbReference type="NCBIfam" id="TIGR00747">
    <property type="entry name" value="fabH"/>
    <property type="match status" value="1"/>
</dbReference>
<feature type="active site" evidence="14">
    <location>
        <position position="111"/>
    </location>
</feature>
<proteinExistence type="inferred from homology"/>
<dbReference type="Pfam" id="PF08545">
    <property type="entry name" value="ACP_syn_III"/>
    <property type="match status" value="1"/>
</dbReference>
<keyword evidence="18" id="KW-1185">Reference proteome</keyword>
<gene>
    <name evidence="14" type="primary">fabH</name>
    <name evidence="17" type="ORF">FNY66_08280</name>
</gene>
<reference evidence="17" key="1">
    <citation type="submission" date="2019-07" db="EMBL/GenBank/DDBJ databases">
        <authorList>
            <person name="Wongkuna S."/>
            <person name="Scaria J."/>
        </authorList>
    </citation>
    <scope>NUCLEOTIDE SEQUENCE [LARGE SCALE GENOMIC DNA]</scope>
    <source>
        <strain evidence="17">SW178</strain>
    </source>
</reference>
<evidence type="ECO:0000259" key="15">
    <source>
        <dbReference type="Pfam" id="PF08541"/>
    </source>
</evidence>
<evidence type="ECO:0000313" key="18">
    <source>
        <dbReference type="Proteomes" id="UP000322025"/>
    </source>
</evidence>
<dbReference type="EC" id="2.3.1.180" evidence="14"/>
<evidence type="ECO:0000256" key="7">
    <source>
        <dbReference type="ARBA" id="ARBA00023160"/>
    </source>
</evidence>
<keyword evidence="14" id="KW-0963">Cytoplasm</keyword>
<dbReference type="GO" id="GO:0033818">
    <property type="term" value="F:beta-ketoacyl-acyl-carrier-protein synthase III activity"/>
    <property type="evidence" value="ECO:0007669"/>
    <property type="project" value="UniProtKB-UniRule"/>
</dbReference>
<protein>
    <recommendedName>
        <fullName evidence="14">Beta-ketoacyl-[acyl-carrier-protein] synthase III</fullName>
        <shortName evidence="14">Beta-ketoacyl-ACP synthase III</shortName>
        <shortName evidence="14">KAS III</shortName>
        <ecNumber evidence="14">2.3.1.180</ecNumber>
    </recommendedName>
    <alternativeName>
        <fullName evidence="14">3-oxoacyl-[acyl-carrier-protein] synthase 3</fullName>
    </alternativeName>
    <alternativeName>
        <fullName evidence="14">3-oxoacyl-[acyl-carrier-protein] synthase III</fullName>
    </alternativeName>
</protein>
<dbReference type="InterPro" id="IPR013747">
    <property type="entry name" value="ACP_syn_III_C"/>
</dbReference>
<feature type="domain" description="Beta-ketoacyl-[acyl-carrier-protein] synthase III N-terminal" evidence="16">
    <location>
        <begin position="105"/>
        <end position="181"/>
    </location>
</feature>
<dbReference type="RefSeq" id="WP_150310822.1">
    <property type="nucleotide sequence ID" value="NZ_VMSO01000009.1"/>
</dbReference>
<dbReference type="GO" id="GO:0004315">
    <property type="term" value="F:3-oxoacyl-[acyl-carrier-protein] synthase activity"/>
    <property type="evidence" value="ECO:0007669"/>
    <property type="project" value="InterPro"/>
</dbReference>